<feature type="compositionally biased region" description="Low complexity" evidence="2">
    <location>
        <begin position="144"/>
        <end position="158"/>
    </location>
</feature>
<dbReference type="EMBL" id="JRES01000836">
    <property type="protein sequence ID" value="KNC27865.1"/>
    <property type="molecule type" value="Genomic_DNA"/>
</dbReference>
<evidence type="ECO:0000256" key="1">
    <source>
        <dbReference type="ARBA" id="ARBA00034703"/>
    </source>
</evidence>
<dbReference type="STRING" id="7375.A0A0L0C6I5"/>
<keyword evidence="4" id="KW-1185">Reference proteome</keyword>
<organism evidence="3 4">
    <name type="scientific">Lucilia cuprina</name>
    <name type="common">Green bottle fly</name>
    <name type="synonym">Australian sheep blowfly</name>
    <dbReference type="NCBI Taxonomy" id="7375"/>
    <lineage>
        <taxon>Eukaryota</taxon>
        <taxon>Metazoa</taxon>
        <taxon>Ecdysozoa</taxon>
        <taxon>Arthropoda</taxon>
        <taxon>Hexapoda</taxon>
        <taxon>Insecta</taxon>
        <taxon>Pterygota</taxon>
        <taxon>Neoptera</taxon>
        <taxon>Endopterygota</taxon>
        <taxon>Diptera</taxon>
        <taxon>Brachycera</taxon>
        <taxon>Muscomorpha</taxon>
        <taxon>Oestroidea</taxon>
        <taxon>Calliphoridae</taxon>
        <taxon>Luciliinae</taxon>
        <taxon>Lucilia</taxon>
    </lineage>
</organism>
<dbReference type="AlphaFoldDB" id="A0A0L0C6I5"/>
<sequence>MLASSKTMRDILSNHLVDVQSMGPERKPWRFNGPWDIYDPSECGYNIFEGAPNTVCDMSRALLRRGSLTNNQMYHQNNKKLNNVLNTTINTPTAGVLATTAATNSLTSTIQALTNNLNSTITSSTTAAAAASSGQSAIISNAASSATTNSNTTTTTTLPPTTETLQSKTKVGESTSKSMMEKCAVVLDNIDRFNSVRLHNDNKPEILVENSDSDGEMFEFEEADVLLPPLYLLKDEGTQDKWVLLNDLCNLLKVKSKDTLLNKIYPSNSSSSAASVASAHKSLMRELKMSDFLEKATCLQLLCAGEKINICASKVVLIKYNENVRNLLGVKTILMKF</sequence>
<evidence type="ECO:0000313" key="3">
    <source>
        <dbReference type="EMBL" id="KNC27865.1"/>
    </source>
</evidence>
<dbReference type="OrthoDB" id="3666223at2759"/>
<evidence type="ECO:0000256" key="2">
    <source>
        <dbReference type="SAM" id="MobiDB-lite"/>
    </source>
</evidence>
<proteinExistence type="inferred from homology"/>
<feature type="region of interest" description="Disordered" evidence="2">
    <location>
        <begin position="144"/>
        <end position="173"/>
    </location>
</feature>
<dbReference type="PANTHER" id="PTHR24117">
    <property type="entry name" value="AGAP007537-PB"/>
    <property type="match status" value="1"/>
</dbReference>
<comment type="caution">
    <text evidence="3">The sequence shown here is derived from an EMBL/GenBank/DDBJ whole genome shotgun (WGS) entry which is preliminary data.</text>
</comment>
<gene>
    <name evidence="3" type="ORF">FF38_03459</name>
</gene>
<protein>
    <submittedName>
        <fullName evidence="3">Uncharacterized protein</fullName>
    </submittedName>
</protein>
<dbReference type="InterPro" id="IPR047144">
    <property type="entry name" value="BCOR-like"/>
</dbReference>
<dbReference type="GO" id="GO:0000122">
    <property type="term" value="P:negative regulation of transcription by RNA polymerase II"/>
    <property type="evidence" value="ECO:0007669"/>
    <property type="project" value="TreeGrafter"/>
</dbReference>
<dbReference type="PANTHER" id="PTHR24117:SF9">
    <property type="entry name" value="BCL-6 COREPRESSOR PCGF1 BINDING DOMAIN-CONTAINING PROTEIN"/>
    <property type="match status" value="1"/>
</dbReference>
<reference evidence="3 4" key="1">
    <citation type="journal article" date="2015" name="Nat. Commun.">
        <title>Lucilia cuprina genome unlocks parasitic fly biology to underpin future interventions.</title>
        <authorList>
            <person name="Anstead C.A."/>
            <person name="Korhonen P.K."/>
            <person name="Young N.D."/>
            <person name="Hall R.S."/>
            <person name="Jex A.R."/>
            <person name="Murali S.C."/>
            <person name="Hughes D.S."/>
            <person name="Lee S.F."/>
            <person name="Perry T."/>
            <person name="Stroehlein A.J."/>
            <person name="Ansell B.R."/>
            <person name="Breugelmans B."/>
            <person name="Hofmann A."/>
            <person name="Qu J."/>
            <person name="Dugan S."/>
            <person name="Lee S.L."/>
            <person name="Chao H."/>
            <person name="Dinh H."/>
            <person name="Han Y."/>
            <person name="Doddapaneni H.V."/>
            <person name="Worley K.C."/>
            <person name="Muzny D.M."/>
            <person name="Ioannidis P."/>
            <person name="Waterhouse R.M."/>
            <person name="Zdobnov E.M."/>
            <person name="James P.J."/>
            <person name="Bagnall N.H."/>
            <person name="Kotze A.C."/>
            <person name="Gibbs R.A."/>
            <person name="Richards S."/>
            <person name="Batterham P."/>
            <person name="Gasser R.B."/>
        </authorList>
    </citation>
    <scope>NUCLEOTIDE SEQUENCE [LARGE SCALE GENOMIC DNA]</scope>
    <source>
        <strain evidence="3 4">LS</strain>
        <tissue evidence="3">Full body</tissue>
    </source>
</reference>
<dbReference type="GO" id="GO:0003714">
    <property type="term" value="F:transcription corepressor activity"/>
    <property type="evidence" value="ECO:0007669"/>
    <property type="project" value="TreeGrafter"/>
</dbReference>
<dbReference type="Proteomes" id="UP000037069">
    <property type="component" value="Unassembled WGS sequence"/>
</dbReference>
<accession>A0A0L0C6I5</accession>
<comment type="similarity">
    <text evidence="1">Belongs to the BCOR family.</text>
</comment>
<name>A0A0L0C6I5_LUCCU</name>
<dbReference type="GO" id="GO:0005634">
    <property type="term" value="C:nucleus"/>
    <property type="evidence" value="ECO:0007669"/>
    <property type="project" value="TreeGrafter"/>
</dbReference>
<feature type="compositionally biased region" description="Polar residues" evidence="2">
    <location>
        <begin position="159"/>
        <end position="173"/>
    </location>
</feature>
<evidence type="ECO:0000313" key="4">
    <source>
        <dbReference type="Proteomes" id="UP000037069"/>
    </source>
</evidence>